<comment type="similarity">
    <text evidence="2">Belongs to the MreD family.</text>
</comment>
<keyword evidence="7 8" id="KW-0472">Membrane</keyword>
<reference evidence="9" key="1">
    <citation type="journal article" date="2021" name="PeerJ">
        <title>Extensive microbial diversity within the chicken gut microbiome revealed by metagenomics and culture.</title>
        <authorList>
            <person name="Gilroy R."/>
            <person name="Ravi A."/>
            <person name="Getino M."/>
            <person name="Pursley I."/>
            <person name="Horton D.L."/>
            <person name="Alikhan N.F."/>
            <person name="Baker D."/>
            <person name="Gharbi K."/>
            <person name="Hall N."/>
            <person name="Watson M."/>
            <person name="Adriaenssens E.M."/>
            <person name="Foster-Nyarko E."/>
            <person name="Jarju S."/>
            <person name="Secka A."/>
            <person name="Antonio M."/>
            <person name="Oren A."/>
            <person name="Chaudhuri R.R."/>
            <person name="La Ragione R."/>
            <person name="Hildebrand F."/>
            <person name="Pallen M.J."/>
        </authorList>
    </citation>
    <scope>NUCLEOTIDE SEQUENCE</scope>
    <source>
        <strain evidence="9">F6-6636</strain>
    </source>
</reference>
<dbReference type="Pfam" id="PF04093">
    <property type="entry name" value="MreD"/>
    <property type="match status" value="1"/>
</dbReference>
<keyword evidence="3" id="KW-1003">Cell membrane</keyword>
<keyword evidence="5" id="KW-0133">Cell shape</keyword>
<comment type="caution">
    <text evidence="9">The sequence shown here is derived from an EMBL/GenBank/DDBJ whole genome shotgun (WGS) entry which is preliminary data.</text>
</comment>
<name>A0A948TK10_9LACO</name>
<comment type="subcellular location">
    <subcellularLocation>
        <location evidence="1">Cell membrane</location>
        <topology evidence="1">Multi-pass membrane protein</topology>
    </subcellularLocation>
</comment>
<evidence type="ECO:0000256" key="1">
    <source>
        <dbReference type="ARBA" id="ARBA00004651"/>
    </source>
</evidence>
<evidence type="ECO:0000256" key="5">
    <source>
        <dbReference type="ARBA" id="ARBA00022960"/>
    </source>
</evidence>
<organism evidence="9 10">
    <name type="scientific">Candidatus Paralactobacillus gallistercoris</name>
    <dbReference type="NCBI Taxonomy" id="2838724"/>
    <lineage>
        <taxon>Bacteria</taxon>
        <taxon>Bacillati</taxon>
        <taxon>Bacillota</taxon>
        <taxon>Bacilli</taxon>
        <taxon>Lactobacillales</taxon>
        <taxon>Lactobacillaceae</taxon>
        <taxon>Lactobacillus</taxon>
    </lineage>
</organism>
<evidence type="ECO:0000256" key="8">
    <source>
        <dbReference type="SAM" id="Phobius"/>
    </source>
</evidence>
<feature type="transmembrane region" description="Helical" evidence="8">
    <location>
        <begin position="111"/>
        <end position="133"/>
    </location>
</feature>
<evidence type="ECO:0000256" key="3">
    <source>
        <dbReference type="ARBA" id="ARBA00022475"/>
    </source>
</evidence>
<evidence type="ECO:0000256" key="7">
    <source>
        <dbReference type="ARBA" id="ARBA00023136"/>
    </source>
</evidence>
<keyword evidence="6 8" id="KW-1133">Transmembrane helix</keyword>
<reference evidence="9" key="2">
    <citation type="submission" date="2021-04" db="EMBL/GenBank/DDBJ databases">
        <authorList>
            <person name="Gilroy R."/>
        </authorList>
    </citation>
    <scope>NUCLEOTIDE SEQUENCE</scope>
    <source>
        <strain evidence="9">F6-6636</strain>
    </source>
</reference>
<evidence type="ECO:0000313" key="9">
    <source>
        <dbReference type="EMBL" id="MBU3852068.1"/>
    </source>
</evidence>
<dbReference type="AlphaFoldDB" id="A0A948TK10"/>
<protein>
    <submittedName>
        <fullName evidence="9">Rod shape-determining protein MreD</fullName>
    </submittedName>
</protein>
<evidence type="ECO:0000256" key="2">
    <source>
        <dbReference type="ARBA" id="ARBA00007776"/>
    </source>
</evidence>
<gene>
    <name evidence="9" type="primary">mreD</name>
    <name evidence="9" type="ORF">H9901_05155</name>
</gene>
<accession>A0A948TK10</accession>
<dbReference type="Proteomes" id="UP000777303">
    <property type="component" value="Unassembled WGS sequence"/>
</dbReference>
<keyword evidence="4 8" id="KW-0812">Transmembrane</keyword>
<dbReference type="InterPro" id="IPR007227">
    <property type="entry name" value="Cell_shape_determining_MreD"/>
</dbReference>
<dbReference type="GO" id="GO:0005886">
    <property type="term" value="C:plasma membrane"/>
    <property type="evidence" value="ECO:0007669"/>
    <property type="project" value="UniProtKB-SubCell"/>
</dbReference>
<feature type="transmembrane region" description="Helical" evidence="8">
    <location>
        <begin position="67"/>
        <end position="99"/>
    </location>
</feature>
<dbReference type="EMBL" id="JAHLFS010000063">
    <property type="protein sequence ID" value="MBU3852068.1"/>
    <property type="molecule type" value="Genomic_DNA"/>
</dbReference>
<dbReference type="NCBIfam" id="TIGR03426">
    <property type="entry name" value="shape_MreD"/>
    <property type="match status" value="1"/>
</dbReference>
<evidence type="ECO:0000313" key="10">
    <source>
        <dbReference type="Proteomes" id="UP000777303"/>
    </source>
</evidence>
<sequence length="178" mass="20365">MNTKHFKMIRQHLLIALFLLILGIFDGSFSYVFQKYFYTNTMSLICRIMLMGLVLTIFFIPNERYIVLIAAIVGLIYDSFFTGILGIHAFLLGLLAYVLRYFADDIPHTPLFIGLVYVLSLAFVETGVYYINAFIGMTRVDFTDFVATTLGPTIALNVVLFIILYFPLSRLLLKLKTE</sequence>
<evidence type="ECO:0000256" key="4">
    <source>
        <dbReference type="ARBA" id="ARBA00022692"/>
    </source>
</evidence>
<proteinExistence type="inferred from homology"/>
<evidence type="ECO:0000256" key="6">
    <source>
        <dbReference type="ARBA" id="ARBA00022989"/>
    </source>
</evidence>
<dbReference type="GO" id="GO:0008360">
    <property type="term" value="P:regulation of cell shape"/>
    <property type="evidence" value="ECO:0007669"/>
    <property type="project" value="UniProtKB-KW"/>
</dbReference>
<feature type="transmembrane region" description="Helical" evidence="8">
    <location>
        <begin position="145"/>
        <end position="168"/>
    </location>
</feature>
<feature type="transmembrane region" description="Helical" evidence="8">
    <location>
        <begin position="40"/>
        <end position="60"/>
    </location>
</feature>